<dbReference type="SUPFAM" id="SSF53955">
    <property type="entry name" value="Lysozyme-like"/>
    <property type="match status" value="1"/>
</dbReference>
<dbReference type="AlphaFoldDB" id="A0A916XF07"/>
<feature type="chain" id="PRO_5037434452" description="Transglycosylase SLT domain-containing protein" evidence="3">
    <location>
        <begin position="27"/>
        <end position="392"/>
    </location>
</feature>
<comment type="similarity">
    <text evidence="1">Belongs to the virb1 family.</text>
</comment>
<feature type="compositionally biased region" description="Low complexity" evidence="2">
    <location>
        <begin position="231"/>
        <end position="249"/>
    </location>
</feature>
<dbReference type="Proteomes" id="UP000637002">
    <property type="component" value="Unassembled WGS sequence"/>
</dbReference>
<dbReference type="Gene3D" id="1.10.530.10">
    <property type="match status" value="1"/>
</dbReference>
<feature type="compositionally biased region" description="Basic and acidic residues" evidence="2">
    <location>
        <begin position="253"/>
        <end position="265"/>
    </location>
</feature>
<dbReference type="InterPro" id="IPR008258">
    <property type="entry name" value="Transglycosylase_SLT_dom_1"/>
</dbReference>
<dbReference type="RefSeq" id="WP_244641959.1">
    <property type="nucleotide sequence ID" value="NZ_BMGG01000004.1"/>
</dbReference>
<feature type="compositionally biased region" description="Basic and acidic residues" evidence="2">
    <location>
        <begin position="112"/>
        <end position="126"/>
    </location>
</feature>
<evidence type="ECO:0000259" key="4">
    <source>
        <dbReference type="Pfam" id="PF01464"/>
    </source>
</evidence>
<feature type="compositionally biased region" description="Low complexity" evidence="2">
    <location>
        <begin position="62"/>
        <end position="99"/>
    </location>
</feature>
<dbReference type="Pfam" id="PF01464">
    <property type="entry name" value="SLT"/>
    <property type="match status" value="1"/>
</dbReference>
<gene>
    <name evidence="5" type="ORF">GCM10010994_27130</name>
</gene>
<dbReference type="InterPro" id="IPR023346">
    <property type="entry name" value="Lysozyme-like_dom_sf"/>
</dbReference>
<evidence type="ECO:0000256" key="3">
    <source>
        <dbReference type="SAM" id="SignalP"/>
    </source>
</evidence>
<evidence type="ECO:0000313" key="5">
    <source>
        <dbReference type="EMBL" id="GGC67150.1"/>
    </source>
</evidence>
<comment type="caution">
    <text evidence="5">The sequence shown here is derived from an EMBL/GenBank/DDBJ whole genome shotgun (WGS) entry which is preliminary data.</text>
</comment>
<evidence type="ECO:0000256" key="1">
    <source>
        <dbReference type="ARBA" id="ARBA00009387"/>
    </source>
</evidence>
<reference evidence="5" key="2">
    <citation type="submission" date="2020-09" db="EMBL/GenBank/DDBJ databases">
        <authorList>
            <person name="Sun Q."/>
            <person name="Zhou Y."/>
        </authorList>
    </citation>
    <scope>NUCLEOTIDE SEQUENCE</scope>
    <source>
        <strain evidence="5">CGMCC 1.12919</strain>
    </source>
</reference>
<name>A0A916XF07_9HYPH</name>
<keyword evidence="6" id="KW-1185">Reference proteome</keyword>
<sequence length="392" mass="40364">MGSPTPITAALLYAVATVLVPSAVSAQEGTKPALPSTLLPTSGSPWPDAPKPGKPVHRSEAAPKPASASKPASANKSTPSKPTAKTAGPADDTAVAATAPLPPVREPATKAAQDRKPAKAAAKKEAPSTARAAAGQPAVTEPVQPADGTAAAEPNTARLPAGEARSGVATARMSRWEAKARRRAQRRAAEAAEAQDQAATAAAAPVVQASAATQATAPAGGFDIVKFLSGQPQQSQPAAPQAPAALAPEELPEAGRRGRWHSRDRDRAARAAVADLIAKHARTYGIPVGLADAVIRVESRYNPNARNGPYIGLSQIHPATARSVGYGGPVSGLYDADTNLRYGLKYLAMAYQLADGDTCRTILKYQAGHRAMSMTRAAAQYCARVRTMMASH</sequence>
<accession>A0A916XF07</accession>
<organism evidence="5 6">
    <name type="scientific">Chelatococcus reniformis</name>
    <dbReference type="NCBI Taxonomy" id="1494448"/>
    <lineage>
        <taxon>Bacteria</taxon>
        <taxon>Pseudomonadati</taxon>
        <taxon>Pseudomonadota</taxon>
        <taxon>Alphaproteobacteria</taxon>
        <taxon>Hyphomicrobiales</taxon>
        <taxon>Chelatococcaceae</taxon>
        <taxon>Chelatococcus</taxon>
    </lineage>
</organism>
<dbReference type="EMBL" id="BMGG01000004">
    <property type="protein sequence ID" value="GGC67150.1"/>
    <property type="molecule type" value="Genomic_DNA"/>
</dbReference>
<proteinExistence type="inferred from homology"/>
<reference evidence="5" key="1">
    <citation type="journal article" date="2014" name="Int. J. Syst. Evol. Microbiol.">
        <title>Complete genome sequence of Corynebacterium casei LMG S-19264T (=DSM 44701T), isolated from a smear-ripened cheese.</title>
        <authorList>
            <consortium name="US DOE Joint Genome Institute (JGI-PGF)"/>
            <person name="Walter F."/>
            <person name="Albersmeier A."/>
            <person name="Kalinowski J."/>
            <person name="Ruckert C."/>
        </authorList>
    </citation>
    <scope>NUCLEOTIDE SEQUENCE</scope>
    <source>
        <strain evidence="5">CGMCC 1.12919</strain>
    </source>
</reference>
<protein>
    <recommendedName>
        <fullName evidence="4">Transglycosylase SLT domain-containing protein</fullName>
    </recommendedName>
</protein>
<feature type="signal peptide" evidence="3">
    <location>
        <begin position="1"/>
        <end position="26"/>
    </location>
</feature>
<feature type="region of interest" description="Disordered" evidence="2">
    <location>
        <begin position="231"/>
        <end position="265"/>
    </location>
</feature>
<feature type="region of interest" description="Disordered" evidence="2">
    <location>
        <begin position="27"/>
        <end position="193"/>
    </location>
</feature>
<evidence type="ECO:0000313" key="6">
    <source>
        <dbReference type="Proteomes" id="UP000637002"/>
    </source>
</evidence>
<feature type="domain" description="Transglycosylase SLT" evidence="4">
    <location>
        <begin position="276"/>
        <end position="373"/>
    </location>
</feature>
<keyword evidence="3" id="KW-0732">Signal</keyword>
<evidence type="ECO:0000256" key="2">
    <source>
        <dbReference type="SAM" id="MobiDB-lite"/>
    </source>
</evidence>